<evidence type="ECO:0000313" key="6">
    <source>
        <dbReference type="EMBL" id="KAK9720852.1"/>
    </source>
</evidence>
<accession>A0AAW1KM79</accession>
<dbReference type="InterPro" id="IPR019369">
    <property type="entry name" value="Efm5/EEF1AKMT1"/>
</dbReference>
<evidence type="ECO:0000313" key="7">
    <source>
        <dbReference type="Proteomes" id="UP001458880"/>
    </source>
</evidence>
<dbReference type="InterPro" id="IPR002052">
    <property type="entry name" value="DNA_methylase_N6_adenine_CS"/>
</dbReference>
<evidence type="ECO:0000256" key="1">
    <source>
        <dbReference type="ARBA" id="ARBA00004496"/>
    </source>
</evidence>
<dbReference type="GO" id="GO:0016279">
    <property type="term" value="F:protein-lysine N-methyltransferase activity"/>
    <property type="evidence" value="ECO:0007669"/>
    <property type="project" value="UniProtKB-UniRule"/>
</dbReference>
<keyword evidence="2 5" id="KW-0963">Cytoplasm</keyword>
<keyword evidence="3 5" id="KW-0489">Methyltransferase</keyword>
<reference evidence="6 7" key="1">
    <citation type="journal article" date="2024" name="BMC Genomics">
        <title>De novo assembly and annotation of Popillia japonica's genome with initial clues to its potential as an invasive pest.</title>
        <authorList>
            <person name="Cucini C."/>
            <person name="Boschi S."/>
            <person name="Funari R."/>
            <person name="Cardaioli E."/>
            <person name="Iannotti N."/>
            <person name="Marturano G."/>
            <person name="Paoli F."/>
            <person name="Bruttini M."/>
            <person name="Carapelli A."/>
            <person name="Frati F."/>
            <person name="Nardi F."/>
        </authorList>
    </citation>
    <scope>NUCLEOTIDE SEQUENCE [LARGE SCALE GENOMIC DNA]</scope>
    <source>
        <strain evidence="6">DMR45628</strain>
    </source>
</reference>
<dbReference type="PANTHER" id="PTHR13200">
    <property type="entry name" value="EEF1A LYSINE METHYLTRANSFERASE 1"/>
    <property type="match status" value="1"/>
</dbReference>
<dbReference type="GO" id="GO:0005737">
    <property type="term" value="C:cytoplasm"/>
    <property type="evidence" value="ECO:0007669"/>
    <property type="project" value="UniProtKB-SubCell"/>
</dbReference>
<evidence type="ECO:0000256" key="4">
    <source>
        <dbReference type="ARBA" id="ARBA00022679"/>
    </source>
</evidence>
<organism evidence="6 7">
    <name type="scientific">Popillia japonica</name>
    <name type="common">Japanese beetle</name>
    <dbReference type="NCBI Taxonomy" id="7064"/>
    <lineage>
        <taxon>Eukaryota</taxon>
        <taxon>Metazoa</taxon>
        <taxon>Ecdysozoa</taxon>
        <taxon>Arthropoda</taxon>
        <taxon>Hexapoda</taxon>
        <taxon>Insecta</taxon>
        <taxon>Pterygota</taxon>
        <taxon>Neoptera</taxon>
        <taxon>Endopterygota</taxon>
        <taxon>Coleoptera</taxon>
        <taxon>Polyphaga</taxon>
        <taxon>Scarabaeiformia</taxon>
        <taxon>Scarabaeidae</taxon>
        <taxon>Rutelinae</taxon>
        <taxon>Popillia</taxon>
    </lineage>
</organism>
<dbReference type="AlphaFoldDB" id="A0AAW1KM79"/>
<dbReference type="Pfam" id="PF10237">
    <property type="entry name" value="N6-adenineMlase"/>
    <property type="match status" value="1"/>
</dbReference>
<comment type="subcellular location">
    <subcellularLocation>
        <location evidence="1 5">Cytoplasm</location>
    </subcellularLocation>
</comment>
<evidence type="ECO:0000256" key="3">
    <source>
        <dbReference type="ARBA" id="ARBA00022603"/>
    </source>
</evidence>
<dbReference type="PANTHER" id="PTHR13200:SF0">
    <property type="entry name" value="EEF1A LYSINE METHYLTRANSFERASE 1"/>
    <property type="match status" value="1"/>
</dbReference>
<dbReference type="PROSITE" id="PS00092">
    <property type="entry name" value="N6_MTASE"/>
    <property type="match status" value="1"/>
</dbReference>
<dbReference type="HAMAP" id="MF_03187">
    <property type="entry name" value="Methyltr_EFM5"/>
    <property type="match status" value="1"/>
</dbReference>
<protein>
    <recommendedName>
        <fullName evidence="5">Protein-lysine N-methyltransferase QE152_g21829</fullName>
        <ecNumber evidence="5">2.1.1.-</ecNumber>
    </recommendedName>
</protein>
<comment type="function">
    <text evidence="5">S-adenosyl-L-methionine-dependent protein-lysine N-methyltransferase that methylates elongation factor 1-alpha.</text>
</comment>
<keyword evidence="7" id="KW-1185">Reference proteome</keyword>
<gene>
    <name evidence="6" type="ORF">QE152_g21829</name>
</gene>
<dbReference type="GO" id="GO:0032259">
    <property type="term" value="P:methylation"/>
    <property type="evidence" value="ECO:0007669"/>
    <property type="project" value="UniProtKB-KW"/>
</dbReference>
<evidence type="ECO:0000256" key="5">
    <source>
        <dbReference type="HAMAP-Rule" id="MF_03187"/>
    </source>
</evidence>
<dbReference type="Proteomes" id="UP001458880">
    <property type="component" value="Unassembled WGS sequence"/>
</dbReference>
<keyword evidence="4 5" id="KW-0808">Transferase</keyword>
<sequence length="249" mass="28686">MINNQLDHIDDDVPQLSTETFAALQEFYKEQEQNEASSSTANSTISSTVNNAFQENWVNISFLYSSTANSTISSTVNNAFQENWQLSQFWYDDKTANAIAKIVHKTLMRSERVALISCPTLYKPLKNILCMNYDVPVHLYEYDTRFAIYGCEFIKYDYNSPLNIPQMYRSYYDLVIADPPFLSEECLRKTAETIKYISNDKIILCTGAVMEPLVKELLSLNKAQFKPSHKNNLANEFCCFANYDIDRLL</sequence>
<name>A0AAW1KM79_POPJA</name>
<dbReference type="EMBL" id="JASPKY010000206">
    <property type="protein sequence ID" value="KAK9720852.1"/>
    <property type="molecule type" value="Genomic_DNA"/>
</dbReference>
<comment type="caution">
    <text evidence="6">The sequence shown here is derived from an EMBL/GenBank/DDBJ whole genome shotgun (WGS) entry which is preliminary data.</text>
</comment>
<dbReference type="InterPro" id="IPR041370">
    <property type="entry name" value="Mlase_EEF1AKMT1/ZCCHC4"/>
</dbReference>
<dbReference type="EC" id="2.1.1.-" evidence="5"/>
<dbReference type="GO" id="GO:0003676">
    <property type="term" value="F:nucleic acid binding"/>
    <property type="evidence" value="ECO:0007669"/>
    <property type="project" value="InterPro"/>
</dbReference>
<proteinExistence type="inferred from homology"/>
<evidence type="ECO:0000256" key="2">
    <source>
        <dbReference type="ARBA" id="ARBA00022490"/>
    </source>
</evidence>
<comment type="similarity">
    <text evidence="5">Belongs to the class I-like SAM-binding methyltransferase superfamily. EFM5 family.</text>
</comment>